<keyword evidence="5" id="KW-1185">Reference proteome</keyword>
<evidence type="ECO:0000256" key="1">
    <source>
        <dbReference type="ARBA" id="ARBA00007274"/>
    </source>
</evidence>
<sequence length="74" mass="8038">MTSARQKMLAGELYDAQDSELVAGRRRARSLCARINALDSEDAQRRESCCASWSAPVATRCTRNCGGGRSTASR</sequence>
<dbReference type="GO" id="GO:0016407">
    <property type="term" value="F:acetyltransferase activity"/>
    <property type="evidence" value="ECO:0007669"/>
    <property type="project" value="InterPro"/>
</dbReference>
<dbReference type="SMART" id="SM01266">
    <property type="entry name" value="Mac"/>
    <property type="match status" value="1"/>
</dbReference>
<evidence type="ECO:0000313" key="4">
    <source>
        <dbReference type="EMBL" id="NNU43109.1"/>
    </source>
</evidence>
<dbReference type="AlphaFoldDB" id="A0A849KMW5"/>
<dbReference type="RefSeq" id="WP_216369752.1">
    <property type="nucleotide sequence ID" value="NZ_JABFCS010000001.1"/>
</dbReference>
<comment type="similarity">
    <text evidence="1">Belongs to the transferase hexapeptide repeat family.</text>
</comment>
<reference evidence="4 5" key="1">
    <citation type="submission" date="2020-05" db="EMBL/GenBank/DDBJ databases">
        <authorList>
            <person name="Khan S.A."/>
            <person name="Jeon C.O."/>
            <person name="Chun B.H."/>
        </authorList>
    </citation>
    <scope>NUCLEOTIDE SEQUENCE [LARGE SCALE GENOMIC DNA]</scope>
    <source>
        <strain evidence="4 5">B156</strain>
    </source>
</reference>
<evidence type="ECO:0000313" key="5">
    <source>
        <dbReference type="Proteomes" id="UP000552954"/>
    </source>
</evidence>
<protein>
    <recommendedName>
        <fullName evidence="3">Maltose/galactoside acetyltransferase domain-containing protein</fullName>
    </recommendedName>
</protein>
<dbReference type="InterPro" id="IPR024688">
    <property type="entry name" value="Mac_dom"/>
</dbReference>
<dbReference type="Pfam" id="PF12464">
    <property type="entry name" value="Mac"/>
    <property type="match status" value="1"/>
</dbReference>
<dbReference type="EMBL" id="JABFCS010000001">
    <property type="protein sequence ID" value="NNU43109.1"/>
    <property type="molecule type" value="Genomic_DNA"/>
</dbReference>
<comment type="caution">
    <text evidence="4">The sequence shown here is derived from an EMBL/GenBank/DDBJ whole genome shotgun (WGS) entry which is preliminary data.</text>
</comment>
<evidence type="ECO:0000256" key="2">
    <source>
        <dbReference type="ARBA" id="ARBA00022679"/>
    </source>
</evidence>
<gene>
    <name evidence="4" type="ORF">HK415_07985</name>
</gene>
<accession>A0A849KMW5</accession>
<organism evidence="4 5">
    <name type="scientific">Ramlibacter montanisoli</name>
    <dbReference type="NCBI Taxonomy" id="2732512"/>
    <lineage>
        <taxon>Bacteria</taxon>
        <taxon>Pseudomonadati</taxon>
        <taxon>Pseudomonadota</taxon>
        <taxon>Betaproteobacteria</taxon>
        <taxon>Burkholderiales</taxon>
        <taxon>Comamonadaceae</taxon>
        <taxon>Ramlibacter</taxon>
    </lineage>
</organism>
<dbReference type="Proteomes" id="UP000552954">
    <property type="component" value="Unassembled WGS sequence"/>
</dbReference>
<proteinExistence type="inferred from homology"/>
<dbReference type="Gene3D" id="2.160.10.10">
    <property type="entry name" value="Hexapeptide repeat proteins"/>
    <property type="match status" value="1"/>
</dbReference>
<keyword evidence="2" id="KW-0808">Transferase</keyword>
<reference evidence="4 5" key="2">
    <citation type="submission" date="2020-06" db="EMBL/GenBank/DDBJ databases">
        <title>Ramlibacter rhizophilus sp. nov., isolated from rhizosphere soil of national flower Mugunghwa from South Korea.</title>
        <authorList>
            <person name="Zheng-Fei Y."/>
            <person name="Huan T."/>
        </authorList>
    </citation>
    <scope>NUCLEOTIDE SEQUENCE [LARGE SCALE GENOMIC DNA]</scope>
    <source>
        <strain evidence="4 5">B156</strain>
    </source>
</reference>
<name>A0A849KMW5_9BURK</name>
<evidence type="ECO:0000259" key="3">
    <source>
        <dbReference type="SMART" id="SM01266"/>
    </source>
</evidence>
<feature type="domain" description="Maltose/galactoside acetyltransferase" evidence="3">
    <location>
        <begin position="5"/>
        <end position="59"/>
    </location>
</feature>